<feature type="compositionally biased region" description="Polar residues" evidence="7">
    <location>
        <begin position="1037"/>
        <end position="1046"/>
    </location>
</feature>
<feature type="compositionally biased region" description="Low complexity" evidence="7">
    <location>
        <begin position="1074"/>
        <end position="1088"/>
    </location>
</feature>
<dbReference type="Gene3D" id="3.40.50.300">
    <property type="entry name" value="P-loop containing nucleotide triphosphate hydrolases"/>
    <property type="match status" value="1"/>
</dbReference>
<keyword evidence="2 8" id="KW-0812">Transmembrane</keyword>
<feature type="transmembrane region" description="Helical" evidence="8">
    <location>
        <begin position="181"/>
        <end position="202"/>
    </location>
</feature>
<proteinExistence type="predicted"/>
<feature type="compositionally biased region" description="Pro residues" evidence="7">
    <location>
        <begin position="993"/>
        <end position="1013"/>
    </location>
</feature>
<keyword evidence="3" id="KW-0547">Nucleotide-binding</keyword>
<dbReference type="CDD" id="cd03253">
    <property type="entry name" value="ABCC_ATM1_transporter"/>
    <property type="match status" value="1"/>
</dbReference>
<evidence type="ECO:0000313" key="12">
    <source>
        <dbReference type="Proteomes" id="UP001447188"/>
    </source>
</evidence>
<feature type="transmembrane region" description="Helical" evidence="8">
    <location>
        <begin position="149"/>
        <end position="169"/>
    </location>
</feature>
<sequence>MSPSLLLPLQHRDPVALTTPETVLLYTRYAYPLTLFVFFLVSLAWWGIKTSFSSPPSPPGVNGIYNGRNRKRNSGSIGADERRGLFSAIAGRFPGGTAAKSKKGTDDKLTPMRRAVFNWLLVGVIVTFVANSANVILRALTNTGWWCGQAYVICTVSLLFIYALVLISQIDNSLYPSLPHLATWLIGISGESVLLAAEIFIYQDDVAKNNPPSGSMMSLLKKKYARFFILNWDLVGLSISATRIFLLLLLVSLYLVLVVAPKPSAPESDSEETTPLLSGTVSPSGSGPDYGASKNGVPAPDEPAGWARKMTLTKQSWWEYLHGYTIFFPYLWPSKDRRLQVLMVICFVLVILQRGVNVLVPHQLGKIVNILDPKGKPEGEPRRLPWEQIVIYISYRFLQGNMGVLGALRSALWIPIGQYSYQALSTSAFEHVHSLSLDFHLGKKTGEVLSALSKGNAINTFLEQVSFQVVPMLVDLGVAIIYFLTVFDAYFALIITIVTFCYLYITVRMAQWRADIRREMVNKSREEDAVKNDSMIAYETVKYFNAEAYEFGRYRSAVRAYQRAEYHVLLSLNVMNVTQNLVFTIGLVVACFLSAYQVTTEQADVGKFVSLLTYLAQLQGPLNFFGTFYRSIQSSMINSERMLELFKEEPTVVDSPEAKKMLPCTGEIVFRDVHFSYDHRKPALRGLDFLCKPGTTTAFVGESGGGKTTVLRLLFRFYNIQQGSIEVDGQDVRDITIDSLRQNIGVVPQDTVLFNETVMYNLKYANPEATDEMVFDACRAASIHDKIMSFPDAYETKVGERGLRLSGGEKQRVAIARTILKNPKIILLDEATAALDSGTEQHIQAALKELAKGRTTLVIAHRLSTITQANQILCLHEGRVLESGTHEELLAKGGRYAMMWRKQIRAEQKKAKLEDPESEEEEIEAPPALLIDLTPPSISSKASSEFVVNPEPPLEPEAPIIPVAPLNITRTSRSTSMLDEFPPMAPATAPSATPAPPPSRPRPPPPPPPPPPAESSSMTSPMSSPSRKGKETETLRRSGSASTTAGGNAKWSAKGLRKALSMKGKGTVLHRRSLSSSNLLGGSSATGGERSRSDSRASDRGA</sequence>
<feature type="domain" description="ABC transmembrane type-1" evidence="10">
    <location>
        <begin position="344"/>
        <end position="634"/>
    </location>
</feature>
<dbReference type="CDD" id="cd18583">
    <property type="entry name" value="ABC_6TM_HMT1"/>
    <property type="match status" value="1"/>
</dbReference>
<evidence type="ECO:0000256" key="1">
    <source>
        <dbReference type="ARBA" id="ARBA00004141"/>
    </source>
</evidence>
<feature type="transmembrane region" description="Helical" evidence="8">
    <location>
        <begin position="116"/>
        <end position="137"/>
    </location>
</feature>
<dbReference type="GO" id="GO:0005524">
    <property type="term" value="F:ATP binding"/>
    <property type="evidence" value="ECO:0007669"/>
    <property type="project" value="UniProtKB-KW"/>
</dbReference>
<feature type="compositionally biased region" description="Low complexity" evidence="7">
    <location>
        <begin position="1014"/>
        <end position="1026"/>
    </location>
</feature>
<evidence type="ECO:0000259" key="10">
    <source>
        <dbReference type="PROSITE" id="PS50929"/>
    </source>
</evidence>
<dbReference type="InterPro" id="IPR036640">
    <property type="entry name" value="ABC1_TM_sf"/>
</dbReference>
<dbReference type="InterPro" id="IPR011527">
    <property type="entry name" value="ABC1_TM_dom"/>
</dbReference>
<feature type="transmembrane region" description="Helical" evidence="8">
    <location>
        <begin position="339"/>
        <end position="360"/>
    </location>
</feature>
<feature type="region of interest" description="Disordered" evidence="7">
    <location>
        <begin position="263"/>
        <end position="296"/>
    </location>
</feature>
<dbReference type="PANTHER" id="PTHR24221:SF651">
    <property type="entry name" value="HEAVY METAL TOLERANCE PROTEIN"/>
    <property type="match status" value="1"/>
</dbReference>
<evidence type="ECO:0000256" key="2">
    <source>
        <dbReference type="ARBA" id="ARBA00022692"/>
    </source>
</evidence>
<dbReference type="InterPro" id="IPR003593">
    <property type="entry name" value="AAA+_ATPase"/>
</dbReference>
<dbReference type="PANTHER" id="PTHR24221">
    <property type="entry name" value="ATP-BINDING CASSETTE SUB-FAMILY B"/>
    <property type="match status" value="1"/>
</dbReference>
<dbReference type="Pfam" id="PF00005">
    <property type="entry name" value="ABC_tran"/>
    <property type="match status" value="1"/>
</dbReference>
<dbReference type="Pfam" id="PF00664">
    <property type="entry name" value="ABC_membrane"/>
    <property type="match status" value="1"/>
</dbReference>
<dbReference type="PROSITE" id="PS50893">
    <property type="entry name" value="ABC_TRANSPORTER_2"/>
    <property type="match status" value="1"/>
</dbReference>
<keyword evidence="12" id="KW-1185">Reference proteome</keyword>
<evidence type="ECO:0000256" key="3">
    <source>
        <dbReference type="ARBA" id="ARBA00022741"/>
    </source>
</evidence>
<gene>
    <name evidence="11" type="primary">hmt1</name>
    <name evidence="11" type="ORF">Q9L58_004484</name>
</gene>
<evidence type="ECO:0000256" key="7">
    <source>
        <dbReference type="SAM" id="MobiDB-lite"/>
    </source>
</evidence>
<feature type="transmembrane region" description="Helical" evidence="8">
    <location>
        <begin position="490"/>
        <end position="510"/>
    </location>
</feature>
<feature type="region of interest" description="Disordered" evidence="7">
    <location>
        <begin position="909"/>
        <end position="960"/>
    </location>
</feature>
<feature type="transmembrane region" description="Helical" evidence="8">
    <location>
        <begin position="234"/>
        <end position="260"/>
    </location>
</feature>
<protein>
    <submittedName>
        <fullName evidence="11">ATP-binding cassette-type vacuolar membrane transporter Hmt1</fullName>
    </submittedName>
</protein>
<evidence type="ECO:0000256" key="5">
    <source>
        <dbReference type="ARBA" id="ARBA00022989"/>
    </source>
</evidence>
<comment type="subcellular location">
    <subcellularLocation>
        <location evidence="1">Membrane</location>
        <topology evidence="1">Multi-pass membrane protein</topology>
    </subcellularLocation>
</comment>
<comment type="caution">
    <text evidence="11">The sequence shown here is derived from an EMBL/GenBank/DDBJ whole genome shotgun (WGS) entry which is preliminary data.</text>
</comment>
<dbReference type="InterPro" id="IPR003439">
    <property type="entry name" value="ABC_transporter-like_ATP-bd"/>
</dbReference>
<name>A0ABR3GKT2_9PEZI</name>
<dbReference type="EMBL" id="JBBBZM010000048">
    <property type="protein sequence ID" value="KAL0636531.1"/>
    <property type="molecule type" value="Genomic_DNA"/>
</dbReference>
<evidence type="ECO:0000256" key="4">
    <source>
        <dbReference type="ARBA" id="ARBA00022840"/>
    </source>
</evidence>
<accession>A0ABR3GKT2</accession>
<dbReference type="InterPro" id="IPR017871">
    <property type="entry name" value="ABC_transporter-like_CS"/>
</dbReference>
<feature type="domain" description="ABC transporter" evidence="9">
    <location>
        <begin position="668"/>
        <end position="902"/>
    </location>
</feature>
<feature type="compositionally biased region" description="Polar residues" evidence="7">
    <location>
        <begin position="273"/>
        <end position="285"/>
    </location>
</feature>
<evidence type="ECO:0000256" key="8">
    <source>
        <dbReference type="SAM" id="Phobius"/>
    </source>
</evidence>
<feature type="transmembrane region" description="Helical" evidence="8">
    <location>
        <begin position="465"/>
        <end position="484"/>
    </location>
</feature>
<dbReference type="SMART" id="SM00382">
    <property type="entry name" value="AAA"/>
    <property type="match status" value="1"/>
</dbReference>
<dbReference type="Proteomes" id="UP001447188">
    <property type="component" value="Unassembled WGS sequence"/>
</dbReference>
<dbReference type="SUPFAM" id="SSF90123">
    <property type="entry name" value="ABC transporter transmembrane region"/>
    <property type="match status" value="1"/>
</dbReference>
<feature type="compositionally biased region" description="Basic and acidic residues" evidence="7">
    <location>
        <begin position="1089"/>
        <end position="1102"/>
    </location>
</feature>
<dbReference type="PROSITE" id="PS50929">
    <property type="entry name" value="ABC_TM1F"/>
    <property type="match status" value="1"/>
</dbReference>
<keyword evidence="6 8" id="KW-0472">Membrane</keyword>
<keyword evidence="4 11" id="KW-0067">ATP-binding</keyword>
<feature type="region of interest" description="Disordered" evidence="7">
    <location>
        <begin position="977"/>
        <end position="1102"/>
    </location>
</feature>
<evidence type="ECO:0000256" key="6">
    <source>
        <dbReference type="ARBA" id="ARBA00023136"/>
    </source>
</evidence>
<dbReference type="SUPFAM" id="SSF52540">
    <property type="entry name" value="P-loop containing nucleoside triphosphate hydrolases"/>
    <property type="match status" value="1"/>
</dbReference>
<evidence type="ECO:0000259" key="9">
    <source>
        <dbReference type="PROSITE" id="PS50893"/>
    </source>
</evidence>
<dbReference type="Gene3D" id="1.20.1560.10">
    <property type="entry name" value="ABC transporter type 1, transmembrane domain"/>
    <property type="match status" value="1"/>
</dbReference>
<dbReference type="InterPro" id="IPR039421">
    <property type="entry name" value="Type_1_exporter"/>
</dbReference>
<reference evidence="11 12" key="1">
    <citation type="submission" date="2024-02" db="EMBL/GenBank/DDBJ databases">
        <title>Discinaceae phylogenomics.</title>
        <authorList>
            <person name="Dirks A.C."/>
            <person name="James T.Y."/>
        </authorList>
    </citation>
    <scope>NUCLEOTIDE SEQUENCE [LARGE SCALE GENOMIC DNA]</scope>
    <source>
        <strain evidence="11 12">ACD0624</strain>
    </source>
</reference>
<dbReference type="PROSITE" id="PS00211">
    <property type="entry name" value="ABC_TRANSPORTER_1"/>
    <property type="match status" value="1"/>
</dbReference>
<dbReference type="InterPro" id="IPR027417">
    <property type="entry name" value="P-loop_NTPase"/>
</dbReference>
<keyword evidence="5 8" id="KW-1133">Transmembrane helix</keyword>
<feature type="transmembrane region" description="Helical" evidence="8">
    <location>
        <begin position="29"/>
        <end position="48"/>
    </location>
</feature>
<evidence type="ECO:0000313" key="11">
    <source>
        <dbReference type="EMBL" id="KAL0636531.1"/>
    </source>
</evidence>
<organism evidence="11 12">
    <name type="scientific">Discina gigas</name>
    <dbReference type="NCBI Taxonomy" id="1032678"/>
    <lineage>
        <taxon>Eukaryota</taxon>
        <taxon>Fungi</taxon>
        <taxon>Dikarya</taxon>
        <taxon>Ascomycota</taxon>
        <taxon>Pezizomycotina</taxon>
        <taxon>Pezizomycetes</taxon>
        <taxon>Pezizales</taxon>
        <taxon>Discinaceae</taxon>
        <taxon>Discina</taxon>
    </lineage>
</organism>